<sequence>MTTTLATPVKQDVHTIVTNQVISQLEKDIIPWHTPCDKSGIPRNLISGEAYTGLNVWLLASLGYARNIFLTSKQARKIGAKIKTGEKGHIVIYRTPGKHLQYYKVFNIQQCRNIEMELILACDEAMKPTTKCGHIYAHMPKLPNVDVGGATLFYRYDTDTIELPDNEFMTNEETYHANLFYAMVLSTGHENRLDRTEFLKAMRPGTPKMGTTEELLAEMGSSYLCAYAGISPVHLLWDRFTVEGWLFRLRTNSRFLVAASIQAEEAVNYILNITPSGTQMCMEDIEDEE</sequence>
<dbReference type="AlphaFoldDB" id="A0A1V9G2E8"/>
<keyword evidence="4" id="KW-1185">Reference proteome</keyword>
<evidence type="ECO:0000259" key="1">
    <source>
        <dbReference type="Pfam" id="PF08401"/>
    </source>
</evidence>
<dbReference type="EMBL" id="LVYD01000041">
    <property type="protein sequence ID" value="OQP64750.1"/>
    <property type="molecule type" value="Genomic_DNA"/>
</dbReference>
<dbReference type="InterPro" id="IPR041459">
    <property type="entry name" value="MPTase-PolyVal"/>
</dbReference>
<evidence type="ECO:0000313" key="4">
    <source>
        <dbReference type="Proteomes" id="UP000192796"/>
    </source>
</evidence>
<feature type="domain" description="Polyvalent protein metallopeptidase" evidence="2">
    <location>
        <begin position="145"/>
        <end position="260"/>
    </location>
</feature>
<dbReference type="GO" id="GO:0003697">
    <property type="term" value="F:single-stranded DNA binding"/>
    <property type="evidence" value="ECO:0007669"/>
    <property type="project" value="InterPro"/>
</dbReference>
<organism evidence="3 4">
    <name type="scientific">Niastella vici</name>
    <dbReference type="NCBI Taxonomy" id="1703345"/>
    <lineage>
        <taxon>Bacteria</taxon>
        <taxon>Pseudomonadati</taxon>
        <taxon>Bacteroidota</taxon>
        <taxon>Chitinophagia</taxon>
        <taxon>Chitinophagales</taxon>
        <taxon>Chitinophagaceae</taxon>
        <taxon>Niastella</taxon>
    </lineage>
</organism>
<feature type="domain" description="N-terminal" evidence="1">
    <location>
        <begin position="12"/>
        <end position="95"/>
    </location>
</feature>
<dbReference type="Proteomes" id="UP000192796">
    <property type="component" value="Unassembled WGS sequence"/>
</dbReference>
<dbReference type="Pfam" id="PF08401">
    <property type="entry name" value="ArdcN"/>
    <property type="match status" value="1"/>
</dbReference>
<reference evidence="3 4" key="1">
    <citation type="submission" date="2016-03" db="EMBL/GenBank/DDBJ databases">
        <title>Niastella vici sp. nov., isolated from farmland soil.</title>
        <authorList>
            <person name="Chen L."/>
            <person name="Wang D."/>
            <person name="Yang S."/>
            <person name="Wang G."/>
        </authorList>
    </citation>
    <scope>NUCLEOTIDE SEQUENCE [LARGE SCALE GENOMIC DNA]</scope>
    <source>
        <strain evidence="3 4">DJ57</strain>
    </source>
</reference>
<gene>
    <name evidence="3" type="ORF">A3860_18500</name>
</gene>
<comment type="caution">
    <text evidence="3">The sequence shown here is derived from an EMBL/GenBank/DDBJ whole genome shotgun (WGS) entry which is preliminary data.</text>
</comment>
<dbReference type="InterPro" id="IPR013610">
    <property type="entry name" value="ArdC_N"/>
</dbReference>
<proteinExistence type="predicted"/>
<dbReference type="STRING" id="1703345.A3860_18500"/>
<dbReference type="Pfam" id="PF18818">
    <property type="entry name" value="MPTase-PolyVal"/>
    <property type="match status" value="1"/>
</dbReference>
<evidence type="ECO:0000259" key="2">
    <source>
        <dbReference type="Pfam" id="PF18818"/>
    </source>
</evidence>
<protein>
    <recommendedName>
        <fullName evidence="5">N-terminal domain-containing protein</fullName>
    </recommendedName>
</protein>
<evidence type="ECO:0008006" key="5">
    <source>
        <dbReference type="Google" id="ProtNLM"/>
    </source>
</evidence>
<dbReference type="OrthoDB" id="9792687at2"/>
<evidence type="ECO:0000313" key="3">
    <source>
        <dbReference type="EMBL" id="OQP64750.1"/>
    </source>
</evidence>
<dbReference type="RefSeq" id="WP_081146563.1">
    <property type="nucleotide sequence ID" value="NZ_LVYD01000041.1"/>
</dbReference>
<name>A0A1V9G2E8_9BACT</name>
<accession>A0A1V9G2E8</accession>